<keyword evidence="3 8" id="KW-0479">Metal-binding</keyword>
<evidence type="ECO:0000256" key="4">
    <source>
        <dbReference type="ARBA" id="ARBA00022741"/>
    </source>
</evidence>
<dbReference type="OrthoDB" id="9788394at2"/>
<dbReference type="Gene3D" id="3.90.550.10">
    <property type="entry name" value="Spore Coat Polysaccharide Biosynthesis Protein SpsA, Chain A"/>
    <property type="match status" value="1"/>
</dbReference>
<comment type="similarity">
    <text evidence="8">Belongs to the MobA family.</text>
</comment>
<proteinExistence type="inferred from homology"/>
<dbReference type="InterPro" id="IPR025877">
    <property type="entry name" value="MobA-like_NTP_Trfase"/>
</dbReference>
<dbReference type="HAMAP" id="MF_00316">
    <property type="entry name" value="MobA"/>
    <property type="match status" value="1"/>
</dbReference>
<comment type="cofactor">
    <cofactor evidence="8">
        <name>Mg(2+)</name>
        <dbReference type="ChEBI" id="CHEBI:18420"/>
    </cofactor>
</comment>
<evidence type="ECO:0000256" key="6">
    <source>
        <dbReference type="ARBA" id="ARBA00023134"/>
    </source>
</evidence>
<keyword evidence="10" id="KW-0548">Nucleotidyltransferase</keyword>
<evidence type="ECO:0000256" key="5">
    <source>
        <dbReference type="ARBA" id="ARBA00022842"/>
    </source>
</evidence>
<comment type="caution">
    <text evidence="10">The sequence shown here is derived from an EMBL/GenBank/DDBJ whole genome shotgun (WGS) entry which is preliminary data.</text>
</comment>
<evidence type="ECO:0000313" key="11">
    <source>
        <dbReference type="Proteomes" id="UP000472580"/>
    </source>
</evidence>
<dbReference type="CDD" id="cd02503">
    <property type="entry name" value="MobA"/>
    <property type="match status" value="1"/>
</dbReference>
<keyword evidence="7 8" id="KW-0501">Molybdenum cofactor biosynthesis</keyword>
<dbReference type="EMBL" id="WSRP01000038">
    <property type="protein sequence ID" value="MVX57612.1"/>
    <property type="molecule type" value="Genomic_DNA"/>
</dbReference>
<evidence type="ECO:0000256" key="1">
    <source>
        <dbReference type="ARBA" id="ARBA00022490"/>
    </source>
</evidence>
<keyword evidence="11" id="KW-1185">Reference proteome</keyword>
<name>A0A6L6YKZ5_9BURK</name>
<dbReference type="PANTHER" id="PTHR19136:SF81">
    <property type="entry name" value="MOLYBDENUM COFACTOR GUANYLYLTRANSFERASE"/>
    <property type="match status" value="1"/>
</dbReference>
<accession>A0A6L6YKZ5</accession>
<evidence type="ECO:0000256" key="8">
    <source>
        <dbReference type="HAMAP-Rule" id="MF_00316"/>
    </source>
</evidence>
<organism evidence="10 11">
    <name type="scientific">Parasutterella muris</name>
    <dbReference type="NCBI Taxonomy" id="2565572"/>
    <lineage>
        <taxon>Bacteria</taxon>
        <taxon>Pseudomonadati</taxon>
        <taxon>Pseudomonadota</taxon>
        <taxon>Betaproteobacteria</taxon>
        <taxon>Burkholderiales</taxon>
        <taxon>Sutterellaceae</taxon>
        <taxon>Parasutterella</taxon>
    </lineage>
</organism>
<dbReference type="GO" id="GO:0005737">
    <property type="term" value="C:cytoplasm"/>
    <property type="evidence" value="ECO:0007669"/>
    <property type="project" value="UniProtKB-SubCell"/>
</dbReference>
<evidence type="ECO:0000256" key="3">
    <source>
        <dbReference type="ARBA" id="ARBA00022723"/>
    </source>
</evidence>
<evidence type="ECO:0000256" key="7">
    <source>
        <dbReference type="ARBA" id="ARBA00023150"/>
    </source>
</evidence>
<comment type="subunit">
    <text evidence="8">Monomer.</text>
</comment>
<reference evidence="10 11" key="1">
    <citation type="submission" date="2019-12" db="EMBL/GenBank/DDBJ databases">
        <title>Microbes associate with the intestines of laboratory mice.</title>
        <authorList>
            <person name="Navarre W."/>
            <person name="Wong E."/>
        </authorList>
    </citation>
    <scope>NUCLEOTIDE SEQUENCE [LARGE SCALE GENOMIC DNA]</scope>
    <source>
        <strain evidence="10 11">NM82_D38</strain>
    </source>
</reference>
<comment type="caution">
    <text evidence="8">Lacks conserved residue(s) required for the propagation of feature annotation.</text>
</comment>
<dbReference type="Proteomes" id="UP000472580">
    <property type="component" value="Unassembled WGS sequence"/>
</dbReference>
<sequence>MPQCKVSAVLLAGGEAKRMGRINKGFQPLNGAVLAEHVLSSLKHQTSDIYISANSYADEYALRFPFPVFPDIRYDFLGPLAGIETVLTRAPNIEWLFCCPVDTPYIPDNLVPSLLNNAITLGRTAAYPCHNGKAEPLHCLLHSSVLPELTAYLDAEKRSVFRFLNSVDAVEVPIETEDDSFINLNTIEELRQAEMKQTSKDSIEN</sequence>
<dbReference type="GO" id="GO:0005525">
    <property type="term" value="F:GTP binding"/>
    <property type="evidence" value="ECO:0007669"/>
    <property type="project" value="UniProtKB-UniRule"/>
</dbReference>
<dbReference type="NCBIfam" id="TIGR02665">
    <property type="entry name" value="molyb_mobA"/>
    <property type="match status" value="1"/>
</dbReference>
<dbReference type="GO" id="GO:0061603">
    <property type="term" value="F:molybdenum cofactor guanylyltransferase activity"/>
    <property type="evidence" value="ECO:0007669"/>
    <property type="project" value="UniProtKB-EC"/>
</dbReference>
<keyword evidence="5 8" id="KW-0460">Magnesium</keyword>
<dbReference type="GO" id="GO:1902758">
    <property type="term" value="P:bis(molybdopterin guanine dinucleotide)molybdenum biosynthetic process"/>
    <property type="evidence" value="ECO:0007669"/>
    <property type="project" value="TreeGrafter"/>
</dbReference>
<dbReference type="GO" id="GO:0046872">
    <property type="term" value="F:metal ion binding"/>
    <property type="evidence" value="ECO:0007669"/>
    <property type="project" value="UniProtKB-KW"/>
</dbReference>
<gene>
    <name evidence="8 10" type="primary">mobA</name>
    <name evidence="10" type="ORF">E5987_10465</name>
</gene>
<comment type="function">
    <text evidence="8">Transfers a GMP moiety from GTP to Mo-molybdopterin (Mo-MPT) cofactor (Moco or molybdenum cofactor) to form Mo-molybdopterin guanine dinucleotide (Mo-MGD) cofactor.</text>
</comment>
<protein>
    <recommendedName>
        <fullName evidence="8">Molybdenum cofactor guanylyltransferase</fullName>
        <shortName evidence="8">MoCo guanylyltransferase</shortName>
        <ecNumber evidence="8">2.7.7.77</ecNumber>
    </recommendedName>
    <alternativeName>
        <fullName evidence="8">GTP:molybdopterin guanylyltransferase</fullName>
    </alternativeName>
    <alternativeName>
        <fullName evidence="8">Mo-MPT guanylyltransferase</fullName>
    </alternativeName>
    <alternativeName>
        <fullName evidence="8">Molybdopterin guanylyltransferase</fullName>
    </alternativeName>
    <alternativeName>
        <fullName evidence="8">Molybdopterin-guanine dinucleotide synthase</fullName>
        <shortName evidence="8">MGD synthase</shortName>
    </alternativeName>
</protein>
<comment type="subcellular location">
    <subcellularLocation>
        <location evidence="8">Cytoplasm</location>
    </subcellularLocation>
</comment>
<dbReference type="EC" id="2.7.7.77" evidence="8"/>
<keyword evidence="4 8" id="KW-0547">Nucleotide-binding</keyword>
<feature type="binding site" evidence="8">
    <location>
        <position position="24"/>
    </location>
    <ligand>
        <name>GTP</name>
        <dbReference type="ChEBI" id="CHEBI:37565"/>
    </ligand>
</feature>
<feature type="binding site" evidence="8">
    <location>
        <position position="102"/>
    </location>
    <ligand>
        <name>Mg(2+)</name>
        <dbReference type="ChEBI" id="CHEBI:18420"/>
    </ligand>
</feature>
<dbReference type="SUPFAM" id="SSF53448">
    <property type="entry name" value="Nucleotide-diphospho-sugar transferases"/>
    <property type="match status" value="1"/>
</dbReference>
<evidence type="ECO:0000313" key="10">
    <source>
        <dbReference type="EMBL" id="MVX57612.1"/>
    </source>
</evidence>
<keyword evidence="2 8" id="KW-0808">Transferase</keyword>
<dbReference type="RefSeq" id="WP_160336030.1">
    <property type="nucleotide sequence ID" value="NZ_WSRP01000038.1"/>
</dbReference>
<dbReference type="AlphaFoldDB" id="A0A6L6YKZ5"/>
<dbReference type="InterPro" id="IPR013482">
    <property type="entry name" value="Molybde_CF_guanTrfase"/>
</dbReference>
<feature type="binding site" evidence="8">
    <location>
        <position position="71"/>
    </location>
    <ligand>
        <name>GTP</name>
        <dbReference type="ChEBI" id="CHEBI:37565"/>
    </ligand>
</feature>
<dbReference type="Pfam" id="PF12804">
    <property type="entry name" value="NTP_transf_3"/>
    <property type="match status" value="1"/>
</dbReference>
<feature type="binding site" evidence="8">
    <location>
        <position position="102"/>
    </location>
    <ligand>
        <name>GTP</name>
        <dbReference type="ChEBI" id="CHEBI:37565"/>
    </ligand>
</feature>
<keyword evidence="6 8" id="KW-0342">GTP-binding</keyword>
<comment type="catalytic activity">
    <reaction evidence="8">
        <text>Mo-molybdopterin + GTP + H(+) = Mo-molybdopterin guanine dinucleotide + diphosphate</text>
        <dbReference type="Rhea" id="RHEA:34243"/>
        <dbReference type="ChEBI" id="CHEBI:15378"/>
        <dbReference type="ChEBI" id="CHEBI:33019"/>
        <dbReference type="ChEBI" id="CHEBI:37565"/>
        <dbReference type="ChEBI" id="CHEBI:71302"/>
        <dbReference type="ChEBI" id="CHEBI:71310"/>
        <dbReference type="EC" id="2.7.7.77"/>
    </reaction>
</comment>
<dbReference type="PANTHER" id="PTHR19136">
    <property type="entry name" value="MOLYBDENUM COFACTOR GUANYLYLTRANSFERASE"/>
    <property type="match status" value="1"/>
</dbReference>
<feature type="domain" description="MobA-like NTP transferase" evidence="9">
    <location>
        <begin position="8"/>
        <end position="164"/>
    </location>
</feature>
<feature type="binding site" evidence="8">
    <location>
        <begin position="11"/>
        <end position="13"/>
    </location>
    <ligand>
        <name>GTP</name>
        <dbReference type="ChEBI" id="CHEBI:37565"/>
    </ligand>
</feature>
<comment type="domain">
    <text evidence="8">The N-terminal domain determines nucleotide recognition and specific binding, while the C-terminal domain determines the specific binding to the target protein.</text>
</comment>
<dbReference type="InterPro" id="IPR029044">
    <property type="entry name" value="Nucleotide-diphossugar_trans"/>
</dbReference>
<evidence type="ECO:0000256" key="2">
    <source>
        <dbReference type="ARBA" id="ARBA00022679"/>
    </source>
</evidence>
<evidence type="ECO:0000259" key="9">
    <source>
        <dbReference type="Pfam" id="PF12804"/>
    </source>
</evidence>
<keyword evidence="1 8" id="KW-0963">Cytoplasm</keyword>